<organism evidence="1 2">
    <name type="scientific">Paramaledivibacter caminithermalis (strain DSM 15212 / CIP 107654 / DViRD3)</name>
    <name type="common">Clostridium caminithermale</name>
    <dbReference type="NCBI Taxonomy" id="1121301"/>
    <lineage>
        <taxon>Bacteria</taxon>
        <taxon>Bacillati</taxon>
        <taxon>Bacillota</taxon>
        <taxon>Clostridia</taxon>
        <taxon>Peptostreptococcales</taxon>
        <taxon>Caminicellaceae</taxon>
        <taxon>Paramaledivibacter</taxon>
    </lineage>
</organism>
<evidence type="ECO:0000313" key="1">
    <source>
        <dbReference type="EMBL" id="SHJ99642.1"/>
    </source>
</evidence>
<dbReference type="AlphaFoldDB" id="A0A1M6NVH6"/>
<sequence length="85" mass="9627">MQKFIFVQSDEEIMPIGGLPLAGALLDKTNLNERLNKIPVAILKGTRISNSDIARSYLGLLCQGKNDFQYIEEFRDDPFFKGHLI</sequence>
<dbReference type="STRING" id="1121301.SAMN02745912_01901"/>
<accession>A0A1M6NVH6</accession>
<dbReference type="OrthoDB" id="9815173at2"/>
<evidence type="ECO:0000313" key="2">
    <source>
        <dbReference type="Proteomes" id="UP000184465"/>
    </source>
</evidence>
<dbReference type="Proteomes" id="UP000184465">
    <property type="component" value="Unassembled WGS sequence"/>
</dbReference>
<gene>
    <name evidence="1" type="ORF">SAMN02745912_01901</name>
</gene>
<reference evidence="2" key="1">
    <citation type="submission" date="2016-11" db="EMBL/GenBank/DDBJ databases">
        <authorList>
            <person name="Varghese N."/>
            <person name="Submissions S."/>
        </authorList>
    </citation>
    <scope>NUCLEOTIDE SEQUENCE [LARGE SCALE GENOMIC DNA]</scope>
    <source>
        <strain evidence="2">DSM 15212 / CIP 107654 / DViRD3</strain>
    </source>
</reference>
<dbReference type="EMBL" id="FRAG01000019">
    <property type="protein sequence ID" value="SHJ99642.1"/>
    <property type="molecule type" value="Genomic_DNA"/>
</dbReference>
<protein>
    <submittedName>
        <fullName evidence="1">Uncharacterized protein</fullName>
    </submittedName>
</protein>
<dbReference type="RefSeq" id="WP_073149252.1">
    <property type="nucleotide sequence ID" value="NZ_FRAG01000019.1"/>
</dbReference>
<proteinExistence type="predicted"/>
<keyword evidence="2" id="KW-1185">Reference proteome</keyword>
<name>A0A1M6NVH6_PARC5</name>